<dbReference type="Pfam" id="PF00327">
    <property type="entry name" value="Ribosomal_L30"/>
    <property type="match status" value="1"/>
</dbReference>
<dbReference type="PANTHER" id="PTHR15892">
    <property type="entry name" value="MITOCHONDRIAL RIBOSOMAL PROTEIN L30"/>
    <property type="match status" value="1"/>
</dbReference>
<evidence type="ECO:0000256" key="3">
    <source>
        <dbReference type="ARBA" id="ARBA00022980"/>
    </source>
</evidence>
<name>A0A329YH87_RHITR</name>
<evidence type="ECO:0000313" key="7">
    <source>
        <dbReference type="EMBL" id="RAX42563.1"/>
    </source>
</evidence>
<evidence type="ECO:0000259" key="6">
    <source>
        <dbReference type="Pfam" id="PF00327"/>
    </source>
</evidence>
<evidence type="ECO:0000256" key="1">
    <source>
        <dbReference type="ARBA" id="ARBA00007594"/>
    </source>
</evidence>
<dbReference type="GO" id="GO:0022625">
    <property type="term" value="C:cytosolic large ribosomal subunit"/>
    <property type="evidence" value="ECO:0007669"/>
    <property type="project" value="TreeGrafter"/>
</dbReference>
<dbReference type="InterPro" id="IPR016082">
    <property type="entry name" value="Ribosomal_uL30_ferredoxin-like"/>
</dbReference>
<protein>
    <recommendedName>
        <fullName evidence="5">Large ribosomal subunit protein uL30</fullName>
    </recommendedName>
</protein>
<evidence type="ECO:0000256" key="2">
    <source>
        <dbReference type="ARBA" id="ARBA00011838"/>
    </source>
</evidence>
<dbReference type="CDD" id="cd01658">
    <property type="entry name" value="Ribosomal_L30"/>
    <property type="match status" value="1"/>
</dbReference>
<feature type="domain" description="Large ribosomal subunit protein uL30-like ferredoxin-like fold" evidence="6">
    <location>
        <begin position="16"/>
        <end position="65"/>
    </location>
</feature>
<dbReference type="PIRSF" id="PIRSF002211">
    <property type="entry name" value="Ribosomal_L30_bac-type"/>
    <property type="match status" value="1"/>
</dbReference>
<gene>
    <name evidence="5" type="primary">rpmD</name>
    <name evidence="7" type="ORF">DQ393_07070</name>
</gene>
<dbReference type="Gene3D" id="3.30.1390.20">
    <property type="entry name" value="Ribosomal protein L30, ferredoxin-like fold domain"/>
    <property type="match status" value="1"/>
</dbReference>
<evidence type="ECO:0000313" key="8">
    <source>
        <dbReference type="Proteomes" id="UP000251205"/>
    </source>
</evidence>
<dbReference type="GO" id="GO:0006412">
    <property type="term" value="P:translation"/>
    <property type="evidence" value="ECO:0007669"/>
    <property type="project" value="UniProtKB-UniRule"/>
</dbReference>
<organism evidence="7 8">
    <name type="scientific">Rhizobium tropici</name>
    <dbReference type="NCBI Taxonomy" id="398"/>
    <lineage>
        <taxon>Bacteria</taxon>
        <taxon>Pseudomonadati</taxon>
        <taxon>Pseudomonadota</taxon>
        <taxon>Alphaproteobacteria</taxon>
        <taxon>Hyphomicrobiales</taxon>
        <taxon>Rhizobiaceae</taxon>
        <taxon>Rhizobium/Agrobacterium group</taxon>
        <taxon>Rhizobium</taxon>
    </lineage>
</organism>
<dbReference type="Proteomes" id="UP000251205">
    <property type="component" value="Unassembled WGS sequence"/>
</dbReference>
<evidence type="ECO:0000256" key="5">
    <source>
        <dbReference type="HAMAP-Rule" id="MF_01371"/>
    </source>
</evidence>
<comment type="similarity">
    <text evidence="1 5">Belongs to the universal ribosomal protein uL30 family.</text>
</comment>
<dbReference type="GO" id="GO:0003735">
    <property type="term" value="F:structural constituent of ribosome"/>
    <property type="evidence" value="ECO:0007669"/>
    <property type="project" value="InterPro"/>
</dbReference>
<dbReference type="SUPFAM" id="SSF55129">
    <property type="entry name" value="Ribosomal protein L30p/L7e"/>
    <property type="match status" value="1"/>
</dbReference>
<dbReference type="HAMAP" id="MF_01371_B">
    <property type="entry name" value="Ribosomal_uL30_B"/>
    <property type="match status" value="1"/>
</dbReference>
<sequence>MAKTTTKKAEAKKTVTVEQIGSPIRRPDVQQKTLIGLGLNKMHRRRTLEDTPAVRGMIRAVQHLVRVVDEK</sequence>
<dbReference type="OrthoDB" id="9812790at2"/>
<dbReference type="PANTHER" id="PTHR15892:SF2">
    <property type="entry name" value="LARGE RIBOSOMAL SUBUNIT PROTEIN UL30M"/>
    <property type="match status" value="1"/>
</dbReference>
<dbReference type="InterPro" id="IPR036919">
    <property type="entry name" value="Ribo_uL30_ferredoxin-like_sf"/>
</dbReference>
<dbReference type="NCBIfam" id="TIGR01308">
    <property type="entry name" value="rpmD_bact"/>
    <property type="match status" value="1"/>
</dbReference>
<dbReference type="EMBL" id="QMKK01000022">
    <property type="protein sequence ID" value="RAX42563.1"/>
    <property type="molecule type" value="Genomic_DNA"/>
</dbReference>
<keyword evidence="3 5" id="KW-0689">Ribosomal protein</keyword>
<dbReference type="RefSeq" id="WP_112341044.1">
    <property type="nucleotide sequence ID" value="NZ_QMKK01000022.1"/>
</dbReference>
<keyword evidence="4 5" id="KW-0687">Ribonucleoprotein</keyword>
<comment type="caution">
    <text evidence="7">The sequence shown here is derived from an EMBL/GenBank/DDBJ whole genome shotgun (WGS) entry which is preliminary data.</text>
</comment>
<proteinExistence type="inferred from homology"/>
<dbReference type="InterPro" id="IPR005996">
    <property type="entry name" value="Ribosomal_uL30_bac-type"/>
</dbReference>
<evidence type="ECO:0000256" key="4">
    <source>
        <dbReference type="ARBA" id="ARBA00023274"/>
    </source>
</evidence>
<accession>A0A329YH87</accession>
<reference evidence="7 8" key="1">
    <citation type="submission" date="2018-06" db="EMBL/GenBank/DDBJ databases">
        <title>Whole Genome Sequence of an efficient microsymbiont, Rhizobium tropici.</title>
        <authorList>
            <person name="Srinivasan R."/>
            <person name="Singh H.V."/>
            <person name="Srivastava R."/>
            <person name="Kumari B."/>
            <person name="Radhakrishna A."/>
        </authorList>
    </citation>
    <scope>NUCLEOTIDE SEQUENCE [LARGE SCALE GENOMIC DNA]</scope>
    <source>
        <strain evidence="7 8">IGFRI Rhizo-19</strain>
    </source>
</reference>
<comment type="subunit">
    <text evidence="2 5">Part of the 50S ribosomal subunit.</text>
</comment>
<dbReference type="AlphaFoldDB" id="A0A329YH87"/>